<dbReference type="PANTHER" id="PTHR35526">
    <property type="entry name" value="ANTI-SIGMA-F FACTOR RSBW-RELATED"/>
    <property type="match status" value="1"/>
</dbReference>
<dbReference type="CDD" id="cd16936">
    <property type="entry name" value="HATPase_RsbW-like"/>
    <property type="match status" value="1"/>
</dbReference>
<feature type="domain" description="Histidine kinase/HSP90-like ATPase" evidence="2">
    <location>
        <begin position="40"/>
        <end position="157"/>
    </location>
</feature>
<keyword evidence="1" id="KW-0723">Serine/threonine-protein kinase</keyword>
<dbReference type="InterPro" id="IPR036890">
    <property type="entry name" value="HATPase_C_sf"/>
</dbReference>
<sequence>MMVPPCDRDEWAPRPHAFRRAAVDAVLRVRLGAEWVAPSLARDRLTTWLTEHRWPSDQLDDVVFAVSEAVSNSVEHGYGIEARSTARPDHAPVEIDAEVVPAPDGGRQIVLAVRDRGTWRPPVPGPSDRGRGLPLIRSCMAEVVLRPTAAGTTLVIRTPSVPQAAPRS</sequence>
<dbReference type="SUPFAM" id="SSF55874">
    <property type="entry name" value="ATPase domain of HSP90 chaperone/DNA topoisomerase II/histidine kinase"/>
    <property type="match status" value="1"/>
</dbReference>
<name>A0ABX1RCF8_9PSEU</name>
<reference evidence="3 4" key="1">
    <citation type="submission" date="2020-04" db="EMBL/GenBank/DDBJ databases">
        <authorList>
            <person name="Klaysubun C."/>
            <person name="Duangmal K."/>
            <person name="Lipun K."/>
        </authorList>
    </citation>
    <scope>NUCLEOTIDE SEQUENCE [LARGE SCALE GENOMIC DNA]</scope>
    <source>
        <strain evidence="3 4">JCM 11839</strain>
    </source>
</reference>
<evidence type="ECO:0000313" key="4">
    <source>
        <dbReference type="Proteomes" id="UP001296706"/>
    </source>
</evidence>
<gene>
    <name evidence="3" type="ORF">HF577_10900</name>
</gene>
<dbReference type="InterPro" id="IPR003594">
    <property type="entry name" value="HATPase_dom"/>
</dbReference>
<accession>A0ABX1RCF8</accession>
<evidence type="ECO:0000259" key="2">
    <source>
        <dbReference type="Pfam" id="PF13581"/>
    </source>
</evidence>
<dbReference type="InterPro" id="IPR050267">
    <property type="entry name" value="Anti-sigma-factor_SerPK"/>
</dbReference>
<evidence type="ECO:0000256" key="1">
    <source>
        <dbReference type="ARBA" id="ARBA00022527"/>
    </source>
</evidence>
<keyword evidence="1" id="KW-0418">Kinase</keyword>
<keyword evidence="3" id="KW-0067">ATP-binding</keyword>
<dbReference type="EMBL" id="JAAXKY010000026">
    <property type="protein sequence ID" value="NMH77589.1"/>
    <property type="molecule type" value="Genomic_DNA"/>
</dbReference>
<comment type="caution">
    <text evidence="3">The sequence shown here is derived from an EMBL/GenBank/DDBJ whole genome shotgun (WGS) entry which is preliminary data.</text>
</comment>
<keyword evidence="1" id="KW-0808">Transferase</keyword>
<evidence type="ECO:0000313" key="3">
    <source>
        <dbReference type="EMBL" id="NMH77589.1"/>
    </source>
</evidence>
<dbReference type="Proteomes" id="UP001296706">
    <property type="component" value="Unassembled WGS sequence"/>
</dbReference>
<organism evidence="3 4">
    <name type="scientific">Pseudonocardia xinjiangensis</name>
    <dbReference type="NCBI Taxonomy" id="75289"/>
    <lineage>
        <taxon>Bacteria</taxon>
        <taxon>Bacillati</taxon>
        <taxon>Actinomycetota</taxon>
        <taxon>Actinomycetes</taxon>
        <taxon>Pseudonocardiales</taxon>
        <taxon>Pseudonocardiaceae</taxon>
        <taxon>Pseudonocardia</taxon>
    </lineage>
</organism>
<dbReference type="PANTHER" id="PTHR35526:SF3">
    <property type="entry name" value="ANTI-SIGMA-F FACTOR RSBW"/>
    <property type="match status" value="1"/>
</dbReference>
<keyword evidence="3" id="KW-0547">Nucleotide-binding</keyword>
<dbReference type="RefSeq" id="WP_169395663.1">
    <property type="nucleotide sequence ID" value="NZ_BAAAJH010000016.1"/>
</dbReference>
<proteinExistence type="predicted"/>
<protein>
    <submittedName>
        <fullName evidence="3">ATP-binding protein</fullName>
    </submittedName>
</protein>
<keyword evidence="4" id="KW-1185">Reference proteome</keyword>
<dbReference type="GO" id="GO:0005524">
    <property type="term" value="F:ATP binding"/>
    <property type="evidence" value="ECO:0007669"/>
    <property type="project" value="UniProtKB-KW"/>
</dbReference>
<dbReference type="Gene3D" id="3.30.565.10">
    <property type="entry name" value="Histidine kinase-like ATPase, C-terminal domain"/>
    <property type="match status" value="1"/>
</dbReference>
<dbReference type="Pfam" id="PF13581">
    <property type="entry name" value="HATPase_c_2"/>
    <property type="match status" value="1"/>
</dbReference>